<dbReference type="AlphaFoldDB" id="A0A1U7LJ79"/>
<accession>A0A1U7LJ79</accession>
<evidence type="ECO:0000256" key="3">
    <source>
        <dbReference type="ARBA" id="ARBA00022574"/>
    </source>
</evidence>
<feature type="domain" description="Enhancer of mRNA-decapping protein 4 C-terminal" evidence="6">
    <location>
        <begin position="338"/>
        <end position="395"/>
    </location>
</feature>
<keyword evidence="2" id="KW-0963">Cytoplasm</keyword>
<dbReference type="Gene3D" id="1.10.220.100">
    <property type="entry name" value="conserved c-terminal region of ge- 1"/>
    <property type="match status" value="1"/>
</dbReference>
<organism evidence="7 8">
    <name type="scientific">Neolecta irregularis (strain DAH-3)</name>
    <dbReference type="NCBI Taxonomy" id="1198029"/>
    <lineage>
        <taxon>Eukaryota</taxon>
        <taxon>Fungi</taxon>
        <taxon>Dikarya</taxon>
        <taxon>Ascomycota</taxon>
        <taxon>Taphrinomycotina</taxon>
        <taxon>Neolectales</taxon>
        <taxon>Neolectaceae</taxon>
        <taxon>Neolecta</taxon>
    </lineage>
</organism>
<dbReference type="InterPro" id="IPR044938">
    <property type="entry name" value="EDC4_C_sf"/>
</dbReference>
<gene>
    <name evidence="7" type="ORF">NEOLI_003485</name>
</gene>
<evidence type="ECO:0000259" key="6">
    <source>
        <dbReference type="Pfam" id="PF21289"/>
    </source>
</evidence>
<dbReference type="GO" id="GO:0000932">
    <property type="term" value="C:P-body"/>
    <property type="evidence" value="ECO:0007669"/>
    <property type="project" value="TreeGrafter"/>
</dbReference>
<keyword evidence="3" id="KW-0853">WD repeat</keyword>
<dbReference type="Proteomes" id="UP000186594">
    <property type="component" value="Unassembled WGS sequence"/>
</dbReference>
<evidence type="ECO:0000256" key="1">
    <source>
        <dbReference type="ARBA" id="ARBA00004496"/>
    </source>
</evidence>
<reference evidence="7 8" key="1">
    <citation type="submission" date="2016-04" db="EMBL/GenBank/DDBJ databases">
        <title>Evolutionary innovation and constraint leading to complex multicellularity in the Ascomycota.</title>
        <authorList>
            <person name="Cisse O."/>
            <person name="Nguyen A."/>
            <person name="Hewitt D.A."/>
            <person name="Jedd G."/>
            <person name="Stajich J.E."/>
        </authorList>
    </citation>
    <scope>NUCLEOTIDE SEQUENCE [LARGE SCALE GENOMIC DNA]</scope>
    <source>
        <strain evidence="7 8">DAH-3</strain>
    </source>
</reference>
<proteinExistence type="predicted"/>
<dbReference type="OrthoDB" id="21128at2759"/>
<evidence type="ECO:0000313" key="8">
    <source>
        <dbReference type="Proteomes" id="UP000186594"/>
    </source>
</evidence>
<dbReference type="STRING" id="1198029.A0A1U7LJ79"/>
<name>A0A1U7LJ79_NEOID</name>
<dbReference type="GO" id="GO:0031087">
    <property type="term" value="P:deadenylation-independent decapping of nuclear-transcribed mRNA"/>
    <property type="evidence" value="ECO:0007669"/>
    <property type="project" value="InterPro"/>
</dbReference>
<dbReference type="EMBL" id="LXFE01003028">
    <property type="protein sequence ID" value="OLL22581.1"/>
    <property type="molecule type" value="Genomic_DNA"/>
</dbReference>
<dbReference type="Pfam" id="PF21289">
    <property type="entry name" value="EDC4_C"/>
    <property type="match status" value="1"/>
</dbReference>
<dbReference type="InterPro" id="IPR045152">
    <property type="entry name" value="EDC4-like"/>
</dbReference>
<evidence type="ECO:0000313" key="7">
    <source>
        <dbReference type="EMBL" id="OLL22581.1"/>
    </source>
</evidence>
<dbReference type="InterPro" id="IPR049404">
    <property type="entry name" value="EDC4_C"/>
</dbReference>
<protein>
    <recommendedName>
        <fullName evidence="6">Enhancer of mRNA-decapping protein 4 C-terminal domain-containing protein</fullName>
    </recommendedName>
</protein>
<keyword evidence="4" id="KW-0677">Repeat</keyword>
<evidence type="ECO:0000256" key="5">
    <source>
        <dbReference type="SAM" id="MobiDB-lite"/>
    </source>
</evidence>
<comment type="caution">
    <text evidence="7">The sequence shown here is derived from an EMBL/GenBank/DDBJ whole genome shotgun (WGS) entry which is preliminary data.</text>
</comment>
<dbReference type="PANTHER" id="PTHR15598">
    <property type="entry name" value="ENHANCER OF MRNA-DECAPPING PROTEIN 4"/>
    <property type="match status" value="1"/>
</dbReference>
<keyword evidence="8" id="KW-1185">Reference proteome</keyword>
<evidence type="ECO:0000256" key="2">
    <source>
        <dbReference type="ARBA" id="ARBA00022490"/>
    </source>
</evidence>
<feature type="region of interest" description="Disordered" evidence="5">
    <location>
        <begin position="106"/>
        <end position="126"/>
    </location>
</feature>
<sequence length="426" mass="47610">MANLWYDHQHKTLVASNPQRNSLYFLRLAGSSFTYITERALPHDTTLLSINISDTPEADTALFDIPIAHTQGFTILRVRKDLIMPIPYPDAPLIDSSLLATLLPPIDEAADPPDEKKKGKKKAASPVLTNGKQKIADEMVAFESSLLKSLSSLLTSSLEDQESSRRSTQSLYEANQSTLLKLVSETLTENTGKILKDTITSGLQNIVLPRHLQDDSAALSESILQPLSRDLLKLSTSLDAQLATMRAHQIERDQAFSAKIDRILSALQRIESALPPNLNGHSLVKDEPSTPSIDSQRISDYLLQHKHEDAIVVWIQSDEREDLFRFFHPLSPSIIDQCSQVVLLSLAHTIAVNLETQLQDKLRYLERALTLIDPENAQIAEVANDIIRLIEQQLVSISGRLTSGDITLRHIKALHRYILGKFHHLE</sequence>
<evidence type="ECO:0000256" key="4">
    <source>
        <dbReference type="ARBA" id="ARBA00022737"/>
    </source>
</evidence>
<dbReference type="PANTHER" id="PTHR15598:SF5">
    <property type="entry name" value="ENHANCER OF MRNA-DECAPPING PROTEIN 4"/>
    <property type="match status" value="1"/>
</dbReference>
<comment type="subcellular location">
    <subcellularLocation>
        <location evidence="1">Cytoplasm</location>
    </subcellularLocation>
</comment>